<dbReference type="KEGG" id="thg:TCELL_0622"/>
<keyword evidence="3" id="KW-1185">Reference proteome</keyword>
<reference evidence="2 3" key="1">
    <citation type="journal article" date="2012" name="J. Bacteriol.">
        <title>Complete genome sequence of the hyperthermophilic cellulolytic Crenarchaeon 'Thermogladius cellulolyticus' 1633.</title>
        <authorList>
            <person name="Mardanov A.V."/>
            <person name="Kochetkova T.V."/>
            <person name="Beletsky A.V."/>
            <person name="Bonch-Osmolovskaya E.A."/>
            <person name="Ravin N.V."/>
            <person name="Skryabin K.G."/>
        </authorList>
    </citation>
    <scope>NUCLEOTIDE SEQUENCE [LARGE SCALE GENOMIC DNA]</scope>
    <source>
        <strain evidence="3">DSM 22663 / VKM B-2946 / 1633</strain>
    </source>
</reference>
<evidence type="ECO:0000313" key="3">
    <source>
        <dbReference type="Proteomes" id="UP000005270"/>
    </source>
</evidence>
<feature type="transmembrane region" description="Helical" evidence="1">
    <location>
        <begin position="7"/>
        <end position="32"/>
    </location>
</feature>
<dbReference type="AlphaFoldDB" id="I3TE58"/>
<gene>
    <name evidence="2" type="ordered locus">TCELL_0622</name>
</gene>
<keyword evidence="1" id="KW-0812">Transmembrane</keyword>
<proteinExistence type="predicted"/>
<feature type="transmembrane region" description="Helical" evidence="1">
    <location>
        <begin position="52"/>
        <end position="73"/>
    </location>
</feature>
<accession>I3TE58</accession>
<evidence type="ECO:0000256" key="1">
    <source>
        <dbReference type="SAM" id="Phobius"/>
    </source>
</evidence>
<dbReference type="GeneID" id="13012932"/>
<keyword evidence="1" id="KW-1133">Transmembrane helix</keyword>
<organism evidence="2 3">
    <name type="scientific">Thermogladius calderae (strain DSM 22663 / VKM B-2946 / 1633)</name>
    <dbReference type="NCBI Taxonomy" id="1184251"/>
    <lineage>
        <taxon>Archaea</taxon>
        <taxon>Thermoproteota</taxon>
        <taxon>Thermoprotei</taxon>
        <taxon>Desulfurococcales</taxon>
        <taxon>Desulfurococcaceae</taxon>
        <taxon>Thermogladius</taxon>
    </lineage>
</organism>
<evidence type="ECO:0000313" key="2">
    <source>
        <dbReference type="EMBL" id="AFK51046.1"/>
    </source>
</evidence>
<dbReference type="EMBL" id="CP003531">
    <property type="protein sequence ID" value="AFK51046.1"/>
    <property type="molecule type" value="Genomic_DNA"/>
</dbReference>
<keyword evidence="1" id="KW-0472">Membrane</keyword>
<sequence>MSPRLLRLALIVVEFTSLPLLVVWMVYVITGYGMLTPLQLIPNPRAVHADRLLRITALALSLPHSYFGTLLLIARRVRSGTWRSIYTAVSTSAIVILAVSLALLESHLAAP</sequence>
<feature type="transmembrane region" description="Helical" evidence="1">
    <location>
        <begin position="85"/>
        <end position="104"/>
    </location>
</feature>
<name>I3TE58_THEC1</name>
<protein>
    <submittedName>
        <fullName evidence="2">Uncharacterized protein</fullName>
    </submittedName>
</protein>
<dbReference type="Proteomes" id="UP000005270">
    <property type="component" value="Chromosome"/>
</dbReference>
<dbReference type="RefSeq" id="WP_014737296.1">
    <property type="nucleotide sequence ID" value="NC_017954.1"/>
</dbReference>
<dbReference type="InParanoid" id="I3TE58"/>
<dbReference type="HOGENOM" id="CLU_2152741_0_0_2"/>